<dbReference type="RefSeq" id="WP_206252338.1">
    <property type="nucleotide sequence ID" value="NZ_CP071060.1"/>
</dbReference>
<dbReference type="Proteomes" id="UP000663570">
    <property type="component" value="Chromosome"/>
</dbReference>
<dbReference type="GO" id="GO:0016787">
    <property type="term" value="F:hydrolase activity"/>
    <property type="evidence" value="ECO:0007669"/>
    <property type="project" value="UniProtKB-KW"/>
</dbReference>
<keyword evidence="2" id="KW-1185">Reference proteome</keyword>
<evidence type="ECO:0000313" key="2">
    <source>
        <dbReference type="Proteomes" id="UP000663570"/>
    </source>
</evidence>
<proteinExistence type="predicted"/>
<evidence type="ECO:0000313" key="1">
    <source>
        <dbReference type="EMBL" id="QSI75089.1"/>
    </source>
</evidence>
<accession>A0ABX7M1B1</accession>
<keyword evidence="1" id="KW-0378">Hydrolase</keyword>
<reference evidence="1 2" key="1">
    <citation type="submission" date="2021-02" db="EMBL/GenBank/DDBJ databases">
        <title>Niveibacterium changnyeongensis HC41.</title>
        <authorList>
            <person name="Kang M."/>
        </authorList>
    </citation>
    <scope>NUCLEOTIDE SEQUENCE [LARGE SCALE GENOMIC DNA]</scope>
    <source>
        <strain evidence="1 2">HC41</strain>
    </source>
</reference>
<gene>
    <name evidence="1" type="ORF">JY500_11150</name>
</gene>
<dbReference type="EMBL" id="CP071060">
    <property type="protein sequence ID" value="QSI75089.1"/>
    <property type="molecule type" value="Genomic_DNA"/>
</dbReference>
<dbReference type="Gene3D" id="3.40.50.1820">
    <property type="entry name" value="alpha/beta hydrolase"/>
    <property type="match status" value="1"/>
</dbReference>
<organism evidence="1 2">
    <name type="scientific">Niveibacterium microcysteis</name>
    <dbReference type="NCBI Taxonomy" id="2811415"/>
    <lineage>
        <taxon>Bacteria</taxon>
        <taxon>Pseudomonadati</taxon>
        <taxon>Pseudomonadota</taxon>
        <taxon>Betaproteobacteria</taxon>
        <taxon>Rhodocyclales</taxon>
        <taxon>Rhodocyclaceae</taxon>
        <taxon>Niveibacterium</taxon>
    </lineage>
</organism>
<dbReference type="InterPro" id="IPR029058">
    <property type="entry name" value="AB_hydrolase_fold"/>
</dbReference>
<protein>
    <submittedName>
        <fullName evidence="1">Alpha/beta hydrolase</fullName>
    </submittedName>
</protein>
<dbReference type="SUPFAM" id="SSF53474">
    <property type="entry name" value="alpha/beta-Hydrolases"/>
    <property type="match status" value="1"/>
</dbReference>
<sequence length="226" mass="24428">MAGFIHRTTELSIPAKGAWLSALLSHIPDAKALLVCVAAAPIARADSREFVFTEVFRKAGYATLLLDGLTAYEEKRDPDARFDVPKLTERLTQVIEWAQHQPQLGQLALAISAVGTCGAAAIKTAEVIDPQPFALVTRAGRIDLAGAAPLRRNRVPLLAIAGGSDDPTRDPAAHAYQLLESDKSWLEISRASERFIEPGTLDEAARAALQWVEQWRPATLDLASNG</sequence>
<name>A0ABX7M1B1_9RHOO</name>